<evidence type="ECO:0000313" key="8">
    <source>
        <dbReference type="EMBL" id="KEI70232.1"/>
    </source>
</evidence>
<keyword evidence="5 6" id="KW-0472">Membrane</keyword>
<dbReference type="EMBL" id="JOJP01000001">
    <property type="protein sequence ID" value="KEI70232.1"/>
    <property type="molecule type" value="Genomic_DNA"/>
</dbReference>
<dbReference type="STRING" id="305900.GV64_05290"/>
<feature type="transmembrane region" description="Helical" evidence="6">
    <location>
        <begin position="401"/>
        <end position="420"/>
    </location>
</feature>
<dbReference type="PANTHER" id="PTHR10283:SF92">
    <property type="entry name" value="LOW-AFFINITY PHOSPHATE TRANSPORTER PHO91"/>
    <property type="match status" value="1"/>
</dbReference>
<dbReference type="PANTHER" id="PTHR10283">
    <property type="entry name" value="SOLUTE CARRIER FAMILY 13 MEMBER"/>
    <property type="match status" value="1"/>
</dbReference>
<dbReference type="eggNOG" id="COG0471">
    <property type="taxonomic scope" value="Bacteria"/>
</dbReference>
<feature type="transmembrane region" description="Helical" evidence="6">
    <location>
        <begin position="289"/>
        <end position="308"/>
    </location>
</feature>
<feature type="domain" description="Citrate transporter-like" evidence="7">
    <location>
        <begin position="46"/>
        <end position="393"/>
    </location>
</feature>
<name>A0A081K7V6_9GAMM</name>
<comment type="caution">
    <text evidence="8">The sequence shown here is derived from an EMBL/GenBank/DDBJ whole genome shotgun (WGS) entry which is preliminary data.</text>
</comment>
<feature type="transmembrane region" description="Helical" evidence="6">
    <location>
        <begin position="445"/>
        <end position="466"/>
    </location>
</feature>
<feature type="transmembrane region" description="Helical" evidence="6">
    <location>
        <begin position="352"/>
        <end position="371"/>
    </location>
</feature>
<sequence>MTSQKKIIPIALVFLGLFCFPELVFPEGVFSVLQQRVMAIFILATLLWVSDAVPAFATSLLIIMLLVLTASNSAPFPLRDGLGEDMLAYTTIFNSLASPVIVLFLGGFFIALACAKYKVDINLARVLLKPFGQKYEIVMLGVMIITAIFSMFMSNTATSVMMLTIMTPLVARMDSQDPGCRAMVLSIPIAANLGGMGTPIGTPPNAIAFRYFVGEHALSFGGWMLFAVPITVIMIAFSWWLLQKMYPSSGGDLDVQIDGRFEKGLKPYIVYITMALTILLWMFSSVHGINAYAVAIIPVAVFSLCGIVDKHDLKHISWDVLWLLAGGIAIGTALASSGLAELIVSMVPFEEFGAVSIILGISILCMVMATFMSHTATANLLMPIAISMSTSVASIEEMGGLVVIGTAVALASSLGMGLPISTPPNALAHATGLVDTKDFIKTAQILSPLGVLLIFAVLMLMTWMGFF</sequence>
<evidence type="ECO:0000256" key="6">
    <source>
        <dbReference type="SAM" id="Phobius"/>
    </source>
</evidence>
<evidence type="ECO:0000313" key="9">
    <source>
        <dbReference type="Proteomes" id="UP000027997"/>
    </source>
</evidence>
<feature type="transmembrane region" description="Helical" evidence="6">
    <location>
        <begin position="135"/>
        <end position="153"/>
    </location>
</feature>
<evidence type="ECO:0000256" key="5">
    <source>
        <dbReference type="ARBA" id="ARBA00023136"/>
    </source>
</evidence>
<dbReference type="InterPro" id="IPR004680">
    <property type="entry name" value="Cit_transptr-like_dom"/>
</dbReference>
<keyword evidence="2" id="KW-0813">Transport</keyword>
<keyword evidence="4 6" id="KW-1133">Transmembrane helix</keyword>
<keyword evidence="9" id="KW-1185">Reference proteome</keyword>
<feature type="transmembrane region" description="Helical" evidence="6">
    <location>
        <begin position="265"/>
        <end position="283"/>
    </location>
</feature>
<evidence type="ECO:0000259" key="7">
    <source>
        <dbReference type="Pfam" id="PF03600"/>
    </source>
</evidence>
<dbReference type="GO" id="GO:0005886">
    <property type="term" value="C:plasma membrane"/>
    <property type="evidence" value="ECO:0007669"/>
    <property type="project" value="TreeGrafter"/>
</dbReference>
<dbReference type="RefSeq" id="WP_020581242.1">
    <property type="nucleotide sequence ID" value="NZ_JOJP01000001.1"/>
</dbReference>
<feature type="transmembrane region" description="Helical" evidence="6">
    <location>
        <begin position="6"/>
        <end position="25"/>
    </location>
</feature>
<accession>A0A081K7V6</accession>
<evidence type="ECO:0000256" key="2">
    <source>
        <dbReference type="ARBA" id="ARBA00022448"/>
    </source>
</evidence>
<feature type="transmembrane region" description="Helical" evidence="6">
    <location>
        <begin position="220"/>
        <end position="242"/>
    </location>
</feature>
<evidence type="ECO:0000256" key="4">
    <source>
        <dbReference type="ARBA" id="ARBA00022989"/>
    </source>
</evidence>
<dbReference type="NCBIfam" id="TIGR00785">
    <property type="entry name" value="dass"/>
    <property type="match status" value="1"/>
</dbReference>
<dbReference type="Proteomes" id="UP000027997">
    <property type="component" value="Unassembled WGS sequence"/>
</dbReference>
<dbReference type="AlphaFoldDB" id="A0A081K7V6"/>
<protein>
    <submittedName>
        <fullName evidence="8">Dihydroorotate dehydrogenase</fullName>
    </submittedName>
</protein>
<feature type="transmembrane region" description="Helical" evidence="6">
    <location>
        <begin position="87"/>
        <end position="114"/>
    </location>
</feature>
<evidence type="ECO:0000256" key="1">
    <source>
        <dbReference type="ARBA" id="ARBA00004141"/>
    </source>
</evidence>
<gene>
    <name evidence="8" type="ORF">GV64_05290</name>
</gene>
<evidence type="ECO:0000256" key="3">
    <source>
        <dbReference type="ARBA" id="ARBA00022692"/>
    </source>
</evidence>
<proteinExistence type="predicted"/>
<feature type="transmembrane region" description="Helical" evidence="6">
    <location>
        <begin position="37"/>
        <end position="67"/>
    </location>
</feature>
<keyword evidence="3 6" id="KW-0812">Transmembrane</keyword>
<feature type="transmembrane region" description="Helical" evidence="6">
    <location>
        <begin position="320"/>
        <end position="340"/>
    </location>
</feature>
<reference evidence="8 9" key="1">
    <citation type="submission" date="2014-06" db="EMBL/GenBank/DDBJ databases">
        <title>Whole Genome Sequences of Three Symbiotic Endozoicomonas Bacteria.</title>
        <authorList>
            <person name="Neave M.J."/>
            <person name="Apprill A."/>
            <person name="Voolstra C.R."/>
        </authorList>
    </citation>
    <scope>NUCLEOTIDE SEQUENCE [LARGE SCALE GENOMIC DNA]</scope>
    <source>
        <strain evidence="8 9">DSM 22380</strain>
    </source>
</reference>
<comment type="subcellular location">
    <subcellularLocation>
        <location evidence="1">Membrane</location>
        <topology evidence="1">Multi-pass membrane protein</topology>
    </subcellularLocation>
</comment>
<dbReference type="CDD" id="cd01115">
    <property type="entry name" value="SLC13_permease"/>
    <property type="match status" value="1"/>
</dbReference>
<dbReference type="GO" id="GO:0005315">
    <property type="term" value="F:phosphate transmembrane transporter activity"/>
    <property type="evidence" value="ECO:0007669"/>
    <property type="project" value="TreeGrafter"/>
</dbReference>
<dbReference type="InterPro" id="IPR001898">
    <property type="entry name" value="SLC13A/DASS"/>
</dbReference>
<dbReference type="Pfam" id="PF03600">
    <property type="entry name" value="CitMHS"/>
    <property type="match status" value="1"/>
</dbReference>
<organism evidence="8 9">
    <name type="scientific">Endozoicomonas elysicola</name>
    <dbReference type="NCBI Taxonomy" id="305900"/>
    <lineage>
        <taxon>Bacteria</taxon>
        <taxon>Pseudomonadati</taxon>
        <taxon>Pseudomonadota</taxon>
        <taxon>Gammaproteobacteria</taxon>
        <taxon>Oceanospirillales</taxon>
        <taxon>Endozoicomonadaceae</taxon>
        <taxon>Endozoicomonas</taxon>
    </lineage>
</organism>